<sequence length="733" mass="78388">MDTDEEPDAVPADGTVPAPAQAGPARQRRHAELVGLIDDAQQAYYGRDAPVLTDAAYDAMMVELERLENEFPELRTPDSPTQRVGAPHEVTDFAPVEHPQQMLSLDDVFSVDELREWMARTVEALGAEPVWLCEVKIDGLAVDLQYVDGALATAATRGDGRVGEDITPNARTIEAIPRRLDASAPAPPPALLEARGEVFFPVEDFTALNAELERAGKQVFANPRNAAAGSLRQKDPSVTARRPLSMICHGVGAHTGLDVDRQSRVYEAFRAWGLPVSPYYECVAGTDAVLEFIAHFGEHRHDLLHEIDGVVVKVDDLAAQARLGATSRAPRWAIAYKYPPEEVNTRLRDIRVNVGRTGRVTPYGVMDPVRVAGSTVAMATLHNAFEVRRKGVLIGDMVVLRKAGDVIPEIVGPVVELRTGAETEFVMPTHCPECGVELRPEQESDKDIRCPNQRSCPAQLRERLSAAASRNALDIEGLGDEGAAALLAAGVLDDESRLFDLTADDLVRVEVFTRAATRKELTGERAAPAPGVVDGRVLSAVGVKLLANLEAAKGQPLWRVLVALSIRHVGPAAARALAARFGSMAAIRAASAEELADTEGVGAVIAASLRAWFEVDWHRRIVEAWAAAGVRMADEEPGRPVDDRTLSGLTVVVTGTLEGFTREGAKEAIVARGGRAAGSVSRRTDFVVVGAGAGSKAARAAELGRPVLDEAGFRTLLEKGPAGLAGKGPSAQK</sequence>
<feature type="binding site" evidence="14">
    <location>
        <position position="434"/>
    </location>
    <ligand>
        <name>Zn(2+)</name>
        <dbReference type="ChEBI" id="CHEBI:29105"/>
    </ligand>
</feature>
<dbReference type="InterPro" id="IPR001679">
    <property type="entry name" value="DNA_ligase"/>
</dbReference>
<evidence type="ECO:0000256" key="16">
    <source>
        <dbReference type="SAM" id="MobiDB-lite"/>
    </source>
</evidence>
<dbReference type="Gene3D" id="1.10.287.610">
    <property type="entry name" value="Helix hairpin bin"/>
    <property type="match status" value="1"/>
</dbReference>
<gene>
    <name evidence="14" type="primary">ligA</name>
    <name evidence="18" type="ORF">HMPREF0682_0666</name>
</gene>
<dbReference type="SUPFAM" id="SSF50249">
    <property type="entry name" value="Nucleic acid-binding proteins"/>
    <property type="match status" value="1"/>
</dbReference>
<evidence type="ECO:0000256" key="12">
    <source>
        <dbReference type="ARBA" id="ARBA00034005"/>
    </source>
</evidence>
<dbReference type="CDD" id="cd00114">
    <property type="entry name" value="LIGANc"/>
    <property type="match status" value="1"/>
</dbReference>
<dbReference type="InterPro" id="IPR012340">
    <property type="entry name" value="NA-bd_OB-fold"/>
</dbReference>
<evidence type="ECO:0000256" key="11">
    <source>
        <dbReference type="ARBA" id="ARBA00023204"/>
    </source>
</evidence>
<evidence type="ECO:0000256" key="5">
    <source>
        <dbReference type="ARBA" id="ARBA00022705"/>
    </source>
</evidence>
<dbReference type="GO" id="GO:0006281">
    <property type="term" value="P:DNA repair"/>
    <property type="evidence" value="ECO:0007669"/>
    <property type="project" value="UniProtKB-KW"/>
</dbReference>
<feature type="binding site" evidence="14">
    <location>
        <position position="456"/>
    </location>
    <ligand>
        <name>Zn(2+)</name>
        <dbReference type="ChEBI" id="CHEBI:29105"/>
    </ligand>
</feature>
<dbReference type="EMBL" id="ACVN02000308">
    <property type="protein sequence ID" value="ERK50367.1"/>
    <property type="molecule type" value="Genomic_DNA"/>
</dbReference>
<comment type="caution">
    <text evidence="18">The sequence shown here is derived from an EMBL/GenBank/DDBJ whole genome shotgun (WGS) entry which is preliminary data.</text>
</comment>
<evidence type="ECO:0000256" key="2">
    <source>
        <dbReference type="ARBA" id="ARBA00012722"/>
    </source>
</evidence>
<dbReference type="GO" id="GO:0003911">
    <property type="term" value="F:DNA ligase (NAD+) activity"/>
    <property type="evidence" value="ECO:0007669"/>
    <property type="project" value="UniProtKB-UniRule"/>
</dbReference>
<evidence type="ECO:0000313" key="19">
    <source>
        <dbReference type="Proteomes" id="UP000017052"/>
    </source>
</evidence>
<dbReference type="PROSITE" id="PS01056">
    <property type="entry name" value="DNA_LIGASE_N2"/>
    <property type="match status" value="1"/>
</dbReference>
<evidence type="ECO:0000256" key="4">
    <source>
        <dbReference type="ARBA" id="ARBA00022598"/>
    </source>
</evidence>
<dbReference type="NCBIfam" id="NF005932">
    <property type="entry name" value="PRK07956.1"/>
    <property type="match status" value="1"/>
</dbReference>
<dbReference type="InterPro" id="IPR033136">
    <property type="entry name" value="DNA_ligase_CS"/>
</dbReference>
<keyword evidence="9 14" id="KW-0460">Magnesium</keyword>
<feature type="binding site" evidence="14">
    <location>
        <position position="197"/>
    </location>
    <ligand>
        <name>NAD(+)</name>
        <dbReference type="ChEBI" id="CHEBI:57540"/>
    </ligand>
</feature>
<dbReference type="SMART" id="SM00278">
    <property type="entry name" value="HhH1"/>
    <property type="match status" value="3"/>
</dbReference>
<keyword evidence="11 14" id="KW-0234">DNA repair</keyword>
<evidence type="ECO:0000313" key="18">
    <source>
        <dbReference type="EMBL" id="ERK50367.1"/>
    </source>
</evidence>
<dbReference type="GO" id="GO:0046872">
    <property type="term" value="F:metal ion binding"/>
    <property type="evidence" value="ECO:0007669"/>
    <property type="project" value="UniProtKB-KW"/>
</dbReference>
<keyword evidence="8 14" id="KW-0862">Zinc</keyword>
<dbReference type="PROSITE" id="PS50172">
    <property type="entry name" value="BRCT"/>
    <property type="match status" value="1"/>
</dbReference>
<proteinExistence type="inferred from homology"/>
<keyword evidence="7 14" id="KW-0227">DNA damage</keyword>
<dbReference type="FunFam" id="3.30.470.30:FF:000001">
    <property type="entry name" value="DNA ligase"/>
    <property type="match status" value="1"/>
</dbReference>
<evidence type="ECO:0000256" key="6">
    <source>
        <dbReference type="ARBA" id="ARBA00022723"/>
    </source>
</evidence>
<keyword evidence="5 14" id="KW-0235">DNA replication</keyword>
<keyword evidence="19" id="KW-1185">Reference proteome</keyword>
<comment type="similarity">
    <text evidence="13 14">Belongs to the NAD-dependent DNA ligase family. LigA subfamily.</text>
</comment>
<keyword evidence="4 14" id="KW-0436">Ligase</keyword>
<feature type="binding site" evidence="14">
    <location>
        <position position="157"/>
    </location>
    <ligand>
        <name>NAD(+)</name>
        <dbReference type="ChEBI" id="CHEBI:57540"/>
    </ligand>
</feature>
<dbReference type="InterPro" id="IPR018239">
    <property type="entry name" value="DNA_ligase_AS"/>
</dbReference>
<dbReference type="InterPro" id="IPR004150">
    <property type="entry name" value="NAD_DNA_ligase_OB"/>
</dbReference>
<dbReference type="PANTHER" id="PTHR23389:SF9">
    <property type="entry name" value="DNA LIGASE"/>
    <property type="match status" value="1"/>
</dbReference>
<dbReference type="InterPro" id="IPR001357">
    <property type="entry name" value="BRCT_dom"/>
</dbReference>
<dbReference type="PROSITE" id="PS01055">
    <property type="entry name" value="DNA_LIGASE_N1"/>
    <property type="match status" value="1"/>
</dbReference>
<feature type="binding site" evidence="14">
    <location>
        <position position="313"/>
    </location>
    <ligand>
        <name>NAD(+)</name>
        <dbReference type="ChEBI" id="CHEBI:57540"/>
    </ligand>
</feature>
<dbReference type="GeneID" id="95360803"/>
<dbReference type="SUPFAM" id="SSF47781">
    <property type="entry name" value="RuvA domain 2-like"/>
    <property type="match status" value="1"/>
</dbReference>
<dbReference type="Gene3D" id="3.30.470.30">
    <property type="entry name" value="DNA ligase/mRNA capping enzyme"/>
    <property type="match status" value="1"/>
</dbReference>
<dbReference type="GO" id="GO:0006260">
    <property type="term" value="P:DNA replication"/>
    <property type="evidence" value="ECO:0007669"/>
    <property type="project" value="UniProtKB-KW"/>
</dbReference>
<dbReference type="NCBIfam" id="TIGR00575">
    <property type="entry name" value="dnlj"/>
    <property type="match status" value="1"/>
</dbReference>
<dbReference type="Gene3D" id="3.40.50.10190">
    <property type="entry name" value="BRCT domain"/>
    <property type="match status" value="1"/>
</dbReference>
<dbReference type="InterPro" id="IPR013840">
    <property type="entry name" value="DNAligase_N"/>
</dbReference>
<dbReference type="CDD" id="cd17748">
    <property type="entry name" value="BRCT_DNA_ligase_like"/>
    <property type="match status" value="1"/>
</dbReference>
<feature type="binding site" evidence="14">
    <location>
        <position position="134"/>
    </location>
    <ligand>
        <name>NAD(+)</name>
        <dbReference type="ChEBI" id="CHEBI:57540"/>
    </ligand>
</feature>
<evidence type="ECO:0000256" key="8">
    <source>
        <dbReference type="ARBA" id="ARBA00022833"/>
    </source>
</evidence>
<dbReference type="InterPro" id="IPR003583">
    <property type="entry name" value="Hlx-hairpin-Hlx_DNA-bd_motif"/>
</dbReference>
<comment type="cofactor">
    <cofactor evidence="14">
        <name>Mg(2+)</name>
        <dbReference type="ChEBI" id="CHEBI:18420"/>
    </cofactor>
    <cofactor evidence="14">
        <name>Mn(2+)</name>
        <dbReference type="ChEBI" id="CHEBI:29035"/>
    </cofactor>
</comment>
<protein>
    <recommendedName>
        <fullName evidence="3 14">DNA ligase</fullName>
        <ecNumber evidence="2 14">6.5.1.2</ecNumber>
    </recommendedName>
    <alternativeName>
        <fullName evidence="14">Polydeoxyribonucleotide synthase [NAD(+)]</fullName>
    </alternativeName>
</protein>
<dbReference type="InterPro" id="IPR041663">
    <property type="entry name" value="DisA/LigA_HHH"/>
</dbReference>
<evidence type="ECO:0000259" key="17">
    <source>
        <dbReference type="PROSITE" id="PS50172"/>
    </source>
</evidence>
<dbReference type="FunFam" id="1.10.150.20:FF:000006">
    <property type="entry name" value="DNA ligase"/>
    <property type="match status" value="1"/>
</dbReference>
<feature type="binding site" evidence="14">
    <location>
        <position position="450"/>
    </location>
    <ligand>
        <name>Zn(2+)</name>
        <dbReference type="ChEBI" id="CHEBI:29105"/>
    </ligand>
</feature>
<evidence type="ECO:0000256" key="9">
    <source>
        <dbReference type="ARBA" id="ARBA00022842"/>
    </source>
</evidence>
<dbReference type="EC" id="6.5.1.2" evidence="2 14"/>
<dbReference type="RefSeq" id="WP_021798771.1">
    <property type="nucleotide sequence ID" value="NZ_ACVN02000308.1"/>
</dbReference>
<evidence type="ECO:0000256" key="7">
    <source>
        <dbReference type="ARBA" id="ARBA00022763"/>
    </source>
</evidence>
<evidence type="ECO:0000256" key="1">
    <source>
        <dbReference type="ARBA" id="ARBA00004067"/>
    </source>
</evidence>
<dbReference type="Pfam" id="PF01653">
    <property type="entry name" value="DNA_ligase_aden"/>
    <property type="match status" value="1"/>
</dbReference>
<accession>U2RI08</accession>
<evidence type="ECO:0000256" key="15">
    <source>
        <dbReference type="RuleBase" id="RU000618"/>
    </source>
</evidence>
<dbReference type="PIRSF" id="PIRSF001604">
    <property type="entry name" value="LigA"/>
    <property type="match status" value="1"/>
</dbReference>
<evidence type="ECO:0000256" key="3">
    <source>
        <dbReference type="ARBA" id="ARBA00013308"/>
    </source>
</evidence>
<evidence type="ECO:0000256" key="10">
    <source>
        <dbReference type="ARBA" id="ARBA00023027"/>
    </source>
</evidence>
<evidence type="ECO:0000256" key="14">
    <source>
        <dbReference type="HAMAP-Rule" id="MF_01588"/>
    </source>
</evidence>
<dbReference type="SMART" id="SM00532">
    <property type="entry name" value="LIGANc"/>
    <property type="match status" value="1"/>
</dbReference>
<dbReference type="PANTHER" id="PTHR23389">
    <property type="entry name" value="CHROMOSOME TRANSMISSION FIDELITY FACTOR 18"/>
    <property type="match status" value="1"/>
</dbReference>
<dbReference type="GO" id="GO:0003677">
    <property type="term" value="F:DNA binding"/>
    <property type="evidence" value="ECO:0007669"/>
    <property type="project" value="InterPro"/>
</dbReference>
<feature type="binding site" evidence="14">
    <location>
        <position position="337"/>
    </location>
    <ligand>
        <name>NAD(+)</name>
        <dbReference type="ChEBI" id="CHEBI:57540"/>
    </ligand>
</feature>
<dbReference type="Proteomes" id="UP000017052">
    <property type="component" value="Unassembled WGS sequence"/>
</dbReference>
<dbReference type="SUPFAM" id="SSF56091">
    <property type="entry name" value="DNA ligase/mRNA capping enzyme, catalytic domain"/>
    <property type="match status" value="1"/>
</dbReference>
<reference evidence="18" key="1">
    <citation type="submission" date="2013-08" db="EMBL/GenBank/DDBJ databases">
        <authorList>
            <person name="Durkin A.S."/>
            <person name="Haft D.R."/>
            <person name="McCorrison J."/>
            <person name="Torralba M."/>
            <person name="Gillis M."/>
            <person name="Haft D.H."/>
            <person name="Methe B."/>
            <person name="Sutton G."/>
            <person name="Nelson K.E."/>
        </authorList>
    </citation>
    <scope>NUCLEOTIDE SEQUENCE [LARGE SCALE GENOMIC DNA]</scope>
    <source>
        <strain evidence="18">F0233</strain>
    </source>
</reference>
<feature type="binding site" evidence="14">
    <location>
        <begin position="104"/>
        <end position="105"/>
    </location>
    <ligand>
        <name>NAD(+)</name>
        <dbReference type="ChEBI" id="CHEBI:57540"/>
    </ligand>
</feature>
<dbReference type="Pfam" id="PF12826">
    <property type="entry name" value="HHH_2"/>
    <property type="match status" value="1"/>
</dbReference>
<dbReference type="SMART" id="SM00292">
    <property type="entry name" value="BRCT"/>
    <property type="match status" value="1"/>
</dbReference>
<dbReference type="InterPro" id="IPR036420">
    <property type="entry name" value="BRCT_dom_sf"/>
</dbReference>
<dbReference type="Pfam" id="PF00533">
    <property type="entry name" value="BRCT"/>
    <property type="match status" value="1"/>
</dbReference>
<dbReference type="SUPFAM" id="SSF52113">
    <property type="entry name" value="BRCT domain"/>
    <property type="match status" value="1"/>
</dbReference>
<feature type="domain" description="BRCT" evidence="17">
    <location>
        <begin position="641"/>
        <end position="720"/>
    </location>
</feature>
<feature type="binding site" evidence="14">
    <location>
        <begin position="54"/>
        <end position="58"/>
    </location>
    <ligand>
        <name>NAD(+)</name>
        <dbReference type="ChEBI" id="CHEBI:57540"/>
    </ligand>
</feature>
<dbReference type="OrthoDB" id="9759736at2"/>
<dbReference type="Pfam" id="PF03119">
    <property type="entry name" value="DNA_ligase_ZBD"/>
    <property type="match status" value="1"/>
</dbReference>
<dbReference type="Gene3D" id="6.20.10.30">
    <property type="match status" value="1"/>
</dbReference>
<dbReference type="InterPro" id="IPR010994">
    <property type="entry name" value="RuvA_2-like"/>
</dbReference>
<dbReference type="FunFam" id="3.40.50.10190:FF:000054">
    <property type="entry name" value="DNA ligase"/>
    <property type="match status" value="1"/>
</dbReference>
<keyword evidence="14" id="KW-0464">Manganese</keyword>
<dbReference type="AlphaFoldDB" id="U2RI08"/>
<feature type="region of interest" description="Disordered" evidence="16">
    <location>
        <begin position="1"/>
        <end position="27"/>
    </location>
</feature>
<dbReference type="Pfam" id="PF03120">
    <property type="entry name" value="OB_DNA_ligase"/>
    <property type="match status" value="1"/>
</dbReference>
<feature type="binding site" evidence="14">
    <location>
        <position position="431"/>
    </location>
    <ligand>
        <name>Zn(2+)</name>
        <dbReference type="ChEBI" id="CHEBI:29105"/>
    </ligand>
</feature>
<dbReference type="HAMAP" id="MF_01588">
    <property type="entry name" value="DNA_ligase_A"/>
    <property type="match status" value="1"/>
</dbReference>
<keyword evidence="10 14" id="KW-0520">NAD</keyword>
<feature type="active site" description="N6-AMP-lysine intermediate" evidence="14">
    <location>
        <position position="136"/>
    </location>
</feature>
<dbReference type="InterPro" id="IPR004149">
    <property type="entry name" value="Znf_DNAligase_C4"/>
</dbReference>
<dbReference type="Gene3D" id="1.10.150.20">
    <property type="entry name" value="5' to 3' exonuclease, C-terminal subdomain"/>
    <property type="match status" value="2"/>
</dbReference>
<keyword evidence="6 14" id="KW-0479">Metal-binding</keyword>
<name>U2RI08_9ACTN</name>
<dbReference type="Gene3D" id="2.40.50.140">
    <property type="entry name" value="Nucleic acid-binding proteins"/>
    <property type="match status" value="1"/>
</dbReference>
<evidence type="ECO:0000256" key="13">
    <source>
        <dbReference type="ARBA" id="ARBA00060881"/>
    </source>
</evidence>
<organism evidence="18 19">
    <name type="scientific">Propionibacterium acidifaciens F0233</name>
    <dbReference type="NCBI Taxonomy" id="553198"/>
    <lineage>
        <taxon>Bacteria</taxon>
        <taxon>Bacillati</taxon>
        <taxon>Actinomycetota</taxon>
        <taxon>Actinomycetes</taxon>
        <taxon>Propionibacteriales</taxon>
        <taxon>Propionibacteriaceae</taxon>
        <taxon>Propionibacterium</taxon>
    </lineage>
</organism>
<dbReference type="FunFam" id="2.40.50.140:FF:000012">
    <property type="entry name" value="DNA ligase"/>
    <property type="match status" value="1"/>
</dbReference>
<dbReference type="GO" id="GO:0005829">
    <property type="term" value="C:cytosol"/>
    <property type="evidence" value="ECO:0007669"/>
    <property type="project" value="TreeGrafter"/>
</dbReference>
<comment type="function">
    <text evidence="1 14">DNA ligase that catalyzes the formation of phosphodiester linkages between 5'-phosphoryl and 3'-hydroxyl groups in double-stranded DNA using NAD as a coenzyme and as the energy source for the reaction. It is essential for DNA replication and repair of damaged DNA.</text>
</comment>
<comment type="catalytic activity">
    <reaction evidence="12 14 15">
        <text>NAD(+) + (deoxyribonucleotide)n-3'-hydroxyl + 5'-phospho-(deoxyribonucleotide)m = (deoxyribonucleotide)n+m + AMP + beta-nicotinamide D-nucleotide.</text>
        <dbReference type="EC" id="6.5.1.2"/>
    </reaction>
</comment>
<dbReference type="InterPro" id="IPR013839">
    <property type="entry name" value="DNAligase_adenylation"/>
</dbReference>